<dbReference type="PANTHER" id="PTHR22930">
    <property type="match status" value="1"/>
</dbReference>
<dbReference type="InterPro" id="IPR045249">
    <property type="entry name" value="HARBI1-like"/>
</dbReference>
<protein>
    <submittedName>
        <fullName evidence="9">DDE Tnp4 domain-containing protein</fullName>
    </submittedName>
</protein>
<keyword evidence="6" id="KW-0378">Hydrolase</keyword>
<evidence type="ECO:0000256" key="3">
    <source>
        <dbReference type="ARBA" id="ARBA00006958"/>
    </source>
</evidence>
<sequence length="294" mass="33242">MITVPFMVEPRDQSTLVDSLTGDDFWNHFRITRPTFAKLCCSLNELVNKKGEQAIRCPIDVKIATTLEVLAGITRSSVGFKAAEVALIFTEVLAALAEWSATMVQWPDERERKRISQNFFELTGLKNVVGCIDGTIIRGTQGLNVGVVADDRKRFRWVFAKFHSNEDDDSVFKQSLLCQQLRDGRRKGILIGDDAYKSESFLLTPEGKDWMTEEDFALANTVRRAHLMVQEAITAWKRQFPILNGTIRSARIARIVVCCAALYNLSRVENEPVFEGEDEIVIDDTEEQCLTISE</sequence>
<dbReference type="GO" id="GO:0046872">
    <property type="term" value="F:metal ion binding"/>
    <property type="evidence" value="ECO:0007669"/>
    <property type="project" value="UniProtKB-KW"/>
</dbReference>
<dbReference type="EMBL" id="WIXE01025972">
    <property type="protein sequence ID" value="KAK5964302.1"/>
    <property type="molecule type" value="Genomic_DNA"/>
</dbReference>
<accession>A0AAN8EYH6</accession>
<dbReference type="GO" id="GO:0004518">
    <property type="term" value="F:nuclease activity"/>
    <property type="evidence" value="ECO:0007669"/>
    <property type="project" value="UniProtKB-KW"/>
</dbReference>
<dbReference type="InterPro" id="IPR027806">
    <property type="entry name" value="HARBI1_dom"/>
</dbReference>
<comment type="similarity">
    <text evidence="3">Belongs to the HARBI1 family.</text>
</comment>
<dbReference type="GO" id="GO:0005634">
    <property type="term" value="C:nucleus"/>
    <property type="evidence" value="ECO:0007669"/>
    <property type="project" value="UniProtKB-SubCell"/>
</dbReference>
<organism evidence="9 10">
    <name type="scientific">Trichostrongylus colubriformis</name>
    <name type="common">Black scour worm</name>
    <dbReference type="NCBI Taxonomy" id="6319"/>
    <lineage>
        <taxon>Eukaryota</taxon>
        <taxon>Metazoa</taxon>
        <taxon>Ecdysozoa</taxon>
        <taxon>Nematoda</taxon>
        <taxon>Chromadorea</taxon>
        <taxon>Rhabditida</taxon>
        <taxon>Rhabditina</taxon>
        <taxon>Rhabditomorpha</taxon>
        <taxon>Strongyloidea</taxon>
        <taxon>Trichostrongylidae</taxon>
        <taxon>Trichostrongylus</taxon>
    </lineage>
</organism>
<feature type="domain" description="DDE Tnp4" evidence="8">
    <location>
        <begin position="138"/>
        <end position="264"/>
    </location>
</feature>
<keyword evidence="4" id="KW-0540">Nuclease</keyword>
<dbReference type="Pfam" id="PF13359">
    <property type="entry name" value="DDE_Tnp_4"/>
    <property type="match status" value="1"/>
</dbReference>
<proteinExistence type="inferred from homology"/>
<evidence type="ECO:0000256" key="6">
    <source>
        <dbReference type="ARBA" id="ARBA00022801"/>
    </source>
</evidence>
<dbReference type="Proteomes" id="UP001331761">
    <property type="component" value="Unassembled WGS sequence"/>
</dbReference>
<dbReference type="AlphaFoldDB" id="A0AAN8EYH6"/>
<keyword evidence="7" id="KW-0539">Nucleus</keyword>
<evidence type="ECO:0000256" key="5">
    <source>
        <dbReference type="ARBA" id="ARBA00022723"/>
    </source>
</evidence>
<gene>
    <name evidence="9" type="ORF">GCK32_016063</name>
</gene>
<evidence type="ECO:0000256" key="7">
    <source>
        <dbReference type="ARBA" id="ARBA00023242"/>
    </source>
</evidence>
<name>A0AAN8EYH6_TRICO</name>
<evidence type="ECO:0000256" key="4">
    <source>
        <dbReference type="ARBA" id="ARBA00022722"/>
    </source>
</evidence>
<dbReference type="GO" id="GO:0016787">
    <property type="term" value="F:hydrolase activity"/>
    <property type="evidence" value="ECO:0007669"/>
    <property type="project" value="UniProtKB-KW"/>
</dbReference>
<comment type="caution">
    <text evidence="9">The sequence shown here is derived from an EMBL/GenBank/DDBJ whole genome shotgun (WGS) entry which is preliminary data.</text>
</comment>
<evidence type="ECO:0000256" key="1">
    <source>
        <dbReference type="ARBA" id="ARBA00001968"/>
    </source>
</evidence>
<evidence type="ECO:0000259" key="8">
    <source>
        <dbReference type="Pfam" id="PF13359"/>
    </source>
</evidence>
<keyword evidence="5" id="KW-0479">Metal-binding</keyword>
<evidence type="ECO:0000256" key="2">
    <source>
        <dbReference type="ARBA" id="ARBA00004123"/>
    </source>
</evidence>
<evidence type="ECO:0000313" key="9">
    <source>
        <dbReference type="EMBL" id="KAK5964302.1"/>
    </source>
</evidence>
<reference evidence="9 10" key="1">
    <citation type="submission" date="2019-10" db="EMBL/GenBank/DDBJ databases">
        <title>Assembly and Annotation for the nematode Trichostrongylus colubriformis.</title>
        <authorList>
            <person name="Martin J."/>
        </authorList>
    </citation>
    <scope>NUCLEOTIDE SEQUENCE [LARGE SCALE GENOMIC DNA]</scope>
    <source>
        <strain evidence="9">G859</strain>
        <tissue evidence="9">Whole worm</tissue>
    </source>
</reference>
<dbReference type="PANTHER" id="PTHR22930:SF289">
    <property type="entry name" value="DDE TNP4 DOMAIN-CONTAINING PROTEIN-RELATED"/>
    <property type="match status" value="1"/>
</dbReference>
<comment type="subcellular location">
    <subcellularLocation>
        <location evidence="2">Nucleus</location>
    </subcellularLocation>
</comment>
<keyword evidence="10" id="KW-1185">Reference proteome</keyword>
<evidence type="ECO:0000313" key="10">
    <source>
        <dbReference type="Proteomes" id="UP001331761"/>
    </source>
</evidence>
<comment type="cofactor">
    <cofactor evidence="1">
        <name>a divalent metal cation</name>
        <dbReference type="ChEBI" id="CHEBI:60240"/>
    </cofactor>
</comment>